<evidence type="ECO:0000313" key="1">
    <source>
        <dbReference type="EMBL" id="KAH7905422.1"/>
    </source>
</evidence>
<evidence type="ECO:0000313" key="2">
    <source>
        <dbReference type="Proteomes" id="UP000790377"/>
    </source>
</evidence>
<proteinExistence type="predicted"/>
<name>A0ACB7ZXI5_9AGAM</name>
<sequence length="491" mass="54800">MSVLELGVVGAPVSPAVRLSYAAKRFTQNADLSRLVMEKCALPEIIAFGHTCRNLRPIALCVAQIRFESQTRRFFPARASELPTVLYRCKAVITGSAALRMLYEPKVITSAPRDLNIVVASGGGQKKLMEWLIDNDFRLDKDFLVEDSMSPCIKSFGTYMLGNRVVTLSESHYSDILDVIVNSPSTADMTFMTAGGIVTLYPDITLSHRTILTNIGKRVVQNEESMGCMSCPNVVVHETNDFLRHPCGQLCPAAWRHAGTDSALLCMDWDMRYSVQQFVKRSNADWRINSICHNPHCGNFSRVFDTSGEAFTVRPPPSLSYDVTMRKEQIKYHVPCFRKSYNGLLFATLCTEALIVPVPVSIGVTKVKTLFNLDVDCWVKQRGDHADNSHRLHLQRTLNALPGSVPLDSSYTLFIEDPRTFPPYNLLANAIAPPRLVETPFYGNILVIKHSHIGQGLFEIFDITDKDTIAVNAVIRSAGRFDIVPLVKKKT</sequence>
<keyword evidence="2" id="KW-1185">Reference proteome</keyword>
<comment type="caution">
    <text evidence="1">The sequence shown here is derived from an EMBL/GenBank/DDBJ whole genome shotgun (WGS) entry which is preliminary data.</text>
</comment>
<organism evidence="1 2">
    <name type="scientific">Hygrophoropsis aurantiaca</name>
    <dbReference type="NCBI Taxonomy" id="72124"/>
    <lineage>
        <taxon>Eukaryota</taxon>
        <taxon>Fungi</taxon>
        <taxon>Dikarya</taxon>
        <taxon>Basidiomycota</taxon>
        <taxon>Agaricomycotina</taxon>
        <taxon>Agaricomycetes</taxon>
        <taxon>Agaricomycetidae</taxon>
        <taxon>Boletales</taxon>
        <taxon>Coniophorineae</taxon>
        <taxon>Hygrophoropsidaceae</taxon>
        <taxon>Hygrophoropsis</taxon>
    </lineage>
</organism>
<dbReference type="Proteomes" id="UP000790377">
    <property type="component" value="Unassembled WGS sequence"/>
</dbReference>
<gene>
    <name evidence="1" type="ORF">BJ138DRAFT_1164812</name>
</gene>
<accession>A0ACB7ZXI5</accession>
<reference evidence="1" key="1">
    <citation type="journal article" date="2021" name="New Phytol.">
        <title>Evolutionary innovations through gain and loss of genes in the ectomycorrhizal Boletales.</title>
        <authorList>
            <person name="Wu G."/>
            <person name="Miyauchi S."/>
            <person name="Morin E."/>
            <person name="Kuo A."/>
            <person name="Drula E."/>
            <person name="Varga T."/>
            <person name="Kohler A."/>
            <person name="Feng B."/>
            <person name="Cao Y."/>
            <person name="Lipzen A."/>
            <person name="Daum C."/>
            <person name="Hundley H."/>
            <person name="Pangilinan J."/>
            <person name="Johnson J."/>
            <person name="Barry K."/>
            <person name="LaButti K."/>
            <person name="Ng V."/>
            <person name="Ahrendt S."/>
            <person name="Min B."/>
            <person name="Choi I.G."/>
            <person name="Park H."/>
            <person name="Plett J.M."/>
            <person name="Magnuson J."/>
            <person name="Spatafora J.W."/>
            <person name="Nagy L.G."/>
            <person name="Henrissat B."/>
            <person name="Grigoriev I.V."/>
            <person name="Yang Z.L."/>
            <person name="Xu J."/>
            <person name="Martin F.M."/>
        </authorList>
    </citation>
    <scope>NUCLEOTIDE SEQUENCE</scope>
    <source>
        <strain evidence="1">ATCC 28755</strain>
    </source>
</reference>
<dbReference type="EMBL" id="MU268195">
    <property type="protein sequence ID" value="KAH7905422.1"/>
    <property type="molecule type" value="Genomic_DNA"/>
</dbReference>
<protein>
    <submittedName>
        <fullName evidence="1">Uncharacterized protein</fullName>
    </submittedName>
</protein>